<evidence type="ECO:0000313" key="2">
    <source>
        <dbReference type="Proteomes" id="UP000499080"/>
    </source>
</evidence>
<dbReference type="EMBL" id="BGPR01005806">
    <property type="protein sequence ID" value="GBN13566.1"/>
    <property type="molecule type" value="Genomic_DNA"/>
</dbReference>
<proteinExistence type="predicted"/>
<dbReference type="Proteomes" id="UP000499080">
    <property type="component" value="Unassembled WGS sequence"/>
</dbReference>
<organism evidence="1 2">
    <name type="scientific">Araneus ventricosus</name>
    <name type="common">Orbweaver spider</name>
    <name type="synonym">Epeira ventricosa</name>
    <dbReference type="NCBI Taxonomy" id="182803"/>
    <lineage>
        <taxon>Eukaryota</taxon>
        <taxon>Metazoa</taxon>
        <taxon>Ecdysozoa</taxon>
        <taxon>Arthropoda</taxon>
        <taxon>Chelicerata</taxon>
        <taxon>Arachnida</taxon>
        <taxon>Araneae</taxon>
        <taxon>Araneomorphae</taxon>
        <taxon>Entelegynae</taxon>
        <taxon>Araneoidea</taxon>
        <taxon>Araneidae</taxon>
        <taxon>Araneus</taxon>
    </lineage>
</organism>
<accession>A0A4Y2LJ30</accession>
<sequence length="96" mass="10959">MCRRVTSDSLVQSEPSKVVMVLCSSTECLYAPRSKTTEPGMAHSKLTQARKAKMRKLTIKSMVICFFDIQGIVHEMFGRQGHTFNQQFHRAVPERL</sequence>
<comment type="caution">
    <text evidence="1">The sequence shown here is derived from an EMBL/GenBank/DDBJ whole genome shotgun (WGS) entry which is preliminary data.</text>
</comment>
<gene>
    <name evidence="1" type="ORF">AVEN_120583_1</name>
</gene>
<keyword evidence="2" id="KW-1185">Reference proteome</keyword>
<reference evidence="1 2" key="1">
    <citation type="journal article" date="2019" name="Sci. Rep.">
        <title>Orb-weaving spider Araneus ventricosus genome elucidates the spidroin gene catalogue.</title>
        <authorList>
            <person name="Kono N."/>
            <person name="Nakamura H."/>
            <person name="Ohtoshi R."/>
            <person name="Moran D.A.P."/>
            <person name="Shinohara A."/>
            <person name="Yoshida Y."/>
            <person name="Fujiwara M."/>
            <person name="Mori M."/>
            <person name="Tomita M."/>
            <person name="Arakawa K."/>
        </authorList>
    </citation>
    <scope>NUCLEOTIDE SEQUENCE [LARGE SCALE GENOMIC DNA]</scope>
</reference>
<protein>
    <submittedName>
        <fullName evidence="1">Uncharacterized protein</fullName>
    </submittedName>
</protein>
<name>A0A4Y2LJ30_ARAVE</name>
<dbReference type="AlphaFoldDB" id="A0A4Y2LJ30"/>
<evidence type="ECO:0000313" key="1">
    <source>
        <dbReference type="EMBL" id="GBN13566.1"/>
    </source>
</evidence>